<reference evidence="5" key="1">
    <citation type="journal article" date="2019" name="Int. J. Syst. Evol. Microbiol.">
        <title>The Global Catalogue of Microorganisms (GCM) 10K type strain sequencing project: providing services to taxonomists for standard genome sequencing and annotation.</title>
        <authorList>
            <consortium name="The Broad Institute Genomics Platform"/>
            <consortium name="The Broad Institute Genome Sequencing Center for Infectious Disease"/>
            <person name="Wu L."/>
            <person name="Ma J."/>
        </authorList>
    </citation>
    <scope>NUCLEOTIDE SEQUENCE [LARGE SCALE GENOMIC DNA]</scope>
    <source>
        <strain evidence="5">KCTC 42255</strain>
    </source>
</reference>
<organism evidence="4 5">
    <name type="scientific">Mesonia sediminis</name>
    <dbReference type="NCBI Taxonomy" id="1703946"/>
    <lineage>
        <taxon>Bacteria</taxon>
        <taxon>Pseudomonadati</taxon>
        <taxon>Bacteroidota</taxon>
        <taxon>Flavobacteriia</taxon>
        <taxon>Flavobacteriales</taxon>
        <taxon>Flavobacteriaceae</taxon>
        <taxon>Mesonia</taxon>
    </lineage>
</organism>
<name>A0ABW5SAH6_9FLAO</name>
<keyword evidence="1" id="KW-0732">Signal</keyword>
<evidence type="ECO:0000256" key="1">
    <source>
        <dbReference type="SAM" id="SignalP"/>
    </source>
</evidence>
<dbReference type="InterPro" id="IPR040683">
    <property type="entry name" value="CshA_NR2"/>
</dbReference>
<evidence type="ECO:0000259" key="2">
    <source>
        <dbReference type="Pfam" id="PF18651"/>
    </source>
</evidence>
<keyword evidence="5" id="KW-1185">Reference proteome</keyword>
<evidence type="ECO:0000313" key="4">
    <source>
        <dbReference type="EMBL" id="MFD2696564.1"/>
    </source>
</evidence>
<feature type="signal peptide" evidence="1">
    <location>
        <begin position="1"/>
        <end position="21"/>
    </location>
</feature>
<evidence type="ECO:0000259" key="3">
    <source>
        <dbReference type="Pfam" id="PF20009"/>
    </source>
</evidence>
<sequence length="476" mass="51503">MRIPLIFILGFVLLTSNTISAQCYPGNLVTSTFATGGTGSYTNRIIWLTWGAKTIADTYGKSNQILGEGETSYASIPLSANKYFCLQATIENISPPASLKSYIPGNYTGDSMDDLYHIGGPGANNQMVAGLINAQSGTTVTFTVRCQASLDGNPVRIKGLVVADAESLSQTEELKASADGVWNVTELQKNIGAGPYQLEKTMQGGLQQVRFFNGNDNNTAAISILSFNQTAYDTQANNYEVTFNVSVKGAGLTAIALGLLMPELDRGDAPASYGEALHIIDYSEFTSDQIALGTTVDLNTATYNSANEIPRTNRSFIGSVAPDPEANSQYSLDALADDNDGGIANEEDVLPPFLKRFHYINYNYKAGEVFSLQVPYTTIKDSYLQAWIDFNVNGVFEPQEGVMQSLPAGVGSTTLSWTVPSDVKIMPTYMRLRLSANYYGVLTPEATLLKGEVEDHIMYVVKPALVNPHLPTKVKD</sequence>
<dbReference type="Pfam" id="PF20009">
    <property type="entry name" value="GEVED"/>
    <property type="match status" value="1"/>
</dbReference>
<evidence type="ECO:0000313" key="5">
    <source>
        <dbReference type="Proteomes" id="UP001597357"/>
    </source>
</evidence>
<accession>A0ABW5SAH6</accession>
<dbReference type="EMBL" id="JBHULZ010000004">
    <property type="protein sequence ID" value="MFD2696564.1"/>
    <property type="molecule type" value="Genomic_DNA"/>
</dbReference>
<feature type="chain" id="PRO_5046087586" evidence="1">
    <location>
        <begin position="22"/>
        <end position="476"/>
    </location>
</feature>
<feature type="domain" description="GEVED" evidence="3">
    <location>
        <begin position="383"/>
        <end position="457"/>
    </location>
</feature>
<comment type="caution">
    <text evidence="4">The sequence shown here is derived from an EMBL/GenBank/DDBJ whole genome shotgun (WGS) entry which is preliminary data.</text>
</comment>
<dbReference type="Pfam" id="PF18651">
    <property type="entry name" value="CshA_NR2"/>
    <property type="match status" value="1"/>
</dbReference>
<dbReference type="InterPro" id="IPR045474">
    <property type="entry name" value="GEVED"/>
</dbReference>
<proteinExistence type="predicted"/>
<gene>
    <name evidence="4" type="ORF">ACFSQ0_01015</name>
</gene>
<dbReference type="RefSeq" id="WP_379042879.1">
    <property type="nucleotide sequence ID" value="NZ_JBHULZ010000004.1"/>
</dbReference>
<protein>
    <submittedName>
        <fullName evidence="4">CshA/CshB family fibrillar adhesin-related protein</fullName>
    </submittedName>
</protein>
<feature type="domain" description="Surface adhesin CshA non-repetitive" evidence="2">
    <location>
        <begin position="43"/>
        <end position="259"/>
    </location>
</feature>
<dbReference type="Proteomes" id="UP001597357">
    <property type="component" value="Unassembled WGS sequence"/>
</dbReference>